<keyword evidence="3" id="KW-0813">Transport</keyword>
<evidence type="ECO:0000256" key="5">
    <source>
        <dbReference type="ARBA" id="ARBA00022692"/>
    </source>
</evidence>
<evidence type="ECO:0000256" key="6">
    <source>
        <dbReference type="ARBA" id="ARBA00023136"/>
    </source>
</evidence>
<keyword evidence="6 8" id="KW-0472">Membrane</keyword>
<evidence type="ECO:0000256" key="3">
    <source>
        <dbReference type="ARBA" id="ARBA00022448"/>
    </source>
</evidence>
<dbReference type="STRING" id="1121455.SAMN02745728_01635"/>
<dbReference type="GO" id="GO:0009279">
    <property type="term" value="C:cell outer membrane"/>
    <property type="evidence" value="ECO:0007669"/>
    <property type="project" value="UniProtKB-SubCell"/>
</dbReference>
<evidence type="ECO:0000313" key="9">
    <source>
        <dbReference type="EMBL" id="SHN66404.1"/>
    </source>
</evidence>
<comment type="similarity">
    <text evidence="2">Belongs to the outer membrane factor (OMF) (TC 1.B.17) family.</text>
</comment>
<proteinExistence type="inferred from homology"/>
<dbReference type="Gene3D" id="1.20.1600.10">
    <property type="entry name" value="Outer membrane efflux proteins (OEP)"/>
    <property type="match status" value="1"/>
</dbReference>
<organism evidence="9 10">
    <name type="scientific">Desulfovibrio litoralis DSM 11393</name>
    <dbReference type="NCBI Taxonomy" id="1121455"/>
    <lineage>
        <taxon>Bacteria</taxon>
        <taxon>Pseudomonadati</taxon>
        <taxon>Thermodesulfobacteriota</taxon>
        <taxon>Desulfovibrionia</taxon>
        <taxon>Desulfovibrionales</taxon>
        <taxon>Desulfovibrionaceae</taxon>
        <taxon>Desulfovibrio</taxon>
    </lineage>
</organism>
<sequence length="505" mass="56567">MLLINKKNITKFLLSFVIVYTSLFLFSFFSVAYANEPLINYEDAELGEKEYEAEYKQKKNKRKNFTPVTPPSSTKVSSLGVDEYDMERAVLRALKENPSVKAKESAALSSEQARKAARSAFGPVFSTSYGYTQVQHPQRIGGMERDDAVFTYSATVSQNLFAGLATLSGYRKSELLKESAEADKNRNDIQLILDVQQNFLNLFKTRENIRSAQDSLERLQSQLKVSEAFYDVGLRPRLDVLQSEVDVAAAEDILLQAKQAEETIIARLDTLLNINIKNQVNYVGSLAKVPFPFSLEECLERAYRQRPDVYIAQKAVQISGEDTRLAASGFYPQVNTSWSWQTEGTGMAAAGSAKNPNRYSNWQLGIQADWNVFEWGRTYYTFRQQKYLEGKAGAEQASLHNEVAFEIKSKLLQLNQASKRIDVSRKGLTQAREAYRMADARHQAQVATITDVLDAQSKLSAAEASYTSALADYAIAVANLYAAMGEKHPDLSVATQAILPLKYQD</sequence>
<dbReference type="SUPFAM" id="SSF56954">
    <property type="entry name" value="Outer membrane efflux proteins (OEP)"/>
    <property type="match status" value="1"/>
</dbReference>
<evidence type="ECO:0000256" key="7">
    <source>
        <dbReference type="ARBA" id="ARBA00023237"/>
    </source>
</evidence>
<dbReference type="InterPro" id="IPR051906">
    <property type="entry name" value="TolC-like"/>
</dbReference>
<comment type="subcellular location">
    <subcellularLocation>
        <location evidence="1">Cell outer membrane</location>
    </subcellularLocation>
</comment>
<evidence type="ECO:0000313" key="10">
    <source>
        <dbReference type="Proteomes" id="UP000186469"/>
    </source>
</evidence>
<dbReference type="PANTHER" id="PTHR30026:SF20">
    <property type="entry name" value="OUTER MEMBRANE PROTEIN TOLC"/>
    <property type="match status" value="1"/>
</dbReference>
<dbReference type="RefSeq" id="WP_072697324.1">
    <property type="nucleotide sequence ID" value="NZ_FRDI01000007.1"/>
</dbReference>
<dbReference type="Pfam" id="PF02321">
    <property type="entry name" value="OEP"/>
    <property type="match status" value="2"/>
</dbReference>
<dbReference type="GO" id="GO:0015562">
    <property type="term" value="F:efflux transmembrane transporter activity"/>
    <property type="evidence" value="ECO:0007669"/>
    <property type="project" value="InterPro"/>
</dbReference>
<evidence type="ECO:0000256" key="4">
    <source>
        <dbReference type="ARBA" id="ARBA00022452"/>
    </source>
</evidence>
<dbReference type="EMBL" id="FRDI01000007">
    <property type="protein sequence ID" value="SHN66404.1"/>
    <property type="molecule type" value="Genomic_DNA"/>
</dbReference>
<evidence type="ECO:0000256" key="2">
    <source>
        <dbReference type="ARBA" id="ARBA00007613"/>
    </source>
</evidence>
<accession>A0A1M7T6T2</accession>
<dbReference type="InterPro" id="IPR003423">
    <property type="entry name" value="OMP_efflux"/>
</dbReference>
<keyword evidence="4" id="KW-1134">Transmembrane beta strand</keyword>
<feature type="transmembrane region" description="Helical" evidence="8">
    <location>
        <begin position="12"/>
        <end position="34"/>
    </location>
</feature>
<evidence type="ECO:0000256" key="8">
    <source>
        <dbReference type="SAM" id="Phobius"/>
    </source>
</evidence>
<evidence type="ECO:0000256" key="1">
    <source>
        <dbReference type="ARBA" id="ARBA00004442"/>
    </source>
</evidence>
<dbReference type="GO" id="GO:0015288">
    <property type="term" value="F:porin activity"/>
    <property type="evidence" value="ECO:0007669"/>
    <property type="project" value="TreeGrafter"/>
</dbReference>
<protein>
    <submittedName>
        <fullName evidence="9">Outer membrane protein</fullName>
    </submittedName>
</protein>
<keyword evidence="7" id="KW-0998">Cell outer membrane</keyword>
<dbReference type="PANTHER" id="PTHR30026">
    <property type="entry name" value="OUTER MEMBRANE PROTEIN TOLC"/>
    <property type="match status" value="1"/>
</dbReference>
<name>A0A1M7T6T2_9BACT</name>
<reference evidence="9 10" key="1">
    <citation type="submission" date="2016-12" db="EMBL/GenBank/DDBJ databases">
        <authorList>
            <person name="Song W.-J."/>
            <person name="Kurnit D.M."/>
        </authorList>
    </citation>
    <scope>NUCLEOTIDE SEQUENCE [LARGE SCALE GENOMIC DNA]</scope>
    <source>
        <strain evidence="9 10">DSM 11393</strain>
    </source>
</reference>
<keyword evidence="10" id="KW-1185">Reference proteome</keyword>
<dbReference type="AlphaFoldDB" id="A0A1M7T6T2"/>
<dbReference type="Proteomes" id="UP000186469">
    <property type="component" value="Unassembled WGS sequence"/>
</dbReference>
<dbReference type="GO" id="GO:1990281">
    <property type="term" value="C:efflux pump complex"/>
    <property type="evidence" value="ECO:0007669"/>
    <property type="project" value="TreeGrafter"/>
</dbReference>
<gene>
    <name evidence="9" type="ORF">SAMN02745728_01635</name>
</gene>
<keyword evidence="5 8" id="KW-0812">Transmembrane</keyword>
<keyword evidence="8" id="KW-1133">Transmembrane helix</keyword>